<evidence type="ECO:0000313" key="1">
    <source>
        <dbReference type="EMBL" id="OIW22250.1"/>
    </source>
</evidence>
<sequence>MAERSARTVALLLSCGQTSGLGEVQSCITGASTPSLTPTPLSYPAQSSCWLDTIYTPTYNQRLICLSDAKDAGSFIRPSSI</sequence>
<dbReference type="InParanoid" id="A0A1J7J405"/>
<proteinExistence type="predicted"/>
<gene>
    <name evidence="1" type="ORF">CONLIGDRAFT_720013</name>
</gene>
<keyword evidence="2" id="KW-1185">Reference proteome</keyword>
<dbReference type="Proteomes" id="UP000182658">
    <property type="component" value="Unassembled WGS sequence"/>
</dbReference>
<protein>
    <submittedName>
        <fullName evidence="1">Uncharacterized protein</fullName>
    </submittedName>
</protein>
<evidence type="ECO:0000313" key="2">
    <source>
        <dbReference type="Proteomes" id="UP000182658"/>
    </source>
</evidence>
<name>A0A1J7J405_9PEZI</name>
<dbReference type="EMBL" id="KV875128">
    <property type="protein sequence ID" value="OIW22250.1"/>
    <property type="molecule type" value="Genomic_DNA"/>
</dbReference>
<reference evidence="1 2" key="1">
    <citation type="submission" date="2016-10" db="EMBL/GenBank/DDBJ databases">
        <title>Draft genome sequence of Coniochaeta ligniaria NRRL30616, a lignocellulolytic fungus for bioabatement of inhibitors in plant biomass hydrolysates.</title>
        <authorList>
            <consortium name="DOE Joint Genome Institute"/>
            <person name="Jimenez D.J."/>
            <person name="Hector R.E."/>
            <person name="Riley R."/>
            <person name="Sun H."/>
            <person name="Grigoriev I.V."/>
            <person name="Van Elsas J.D."/>
            <person name="Nichols N.N."/>
        </authorList>
    </citation>
    <scope>NUCLEOTIDE SEQUENCE [LARGE SCALE GENOMIC DNA]</scope>
    <source>
        <strain evidence="1 2">NRRL 30616</strain>
    </source>
</reference>
<accession>A0A1J7J405</accession>
<organism evidence="1 2">
    <name type="scientific">Coniochaeta ligniaria NRRL 30616</name>
    <dbReference type="NCBI Taxonomy" id="1408157"/>
    <lineage>
        <taxon>Eukaryota</taxon>
        <taxon>Fungi</taxon>
        <taxon>Dikarya</taxon>
        <taxon>Ascomycota</taxon>
        <taxon>Pezizomycotina</taxon>
        <taxon>Sordariomycetes</taxon>
        <taxon>Sordariomycetidae</taxon>
        <taxon>Coniochaetales</taxon>
        <taxon>Coniochaetaceae</taxon>
        <taxon>Coniochaeta</taxon>
    </lineage>
</organism>
<dbReference type="AlphaFoldDB" id="A0A1J7J405"/>